<keyword evidence="3" id="KW-1185">Reference proteome</keyword>
<evidence type="ECO:0000313" key="1">
    <source>
        <dbReference type="EMBL" id="CAI9977128.1"/>
    </source>
</evidence>
<name>A0AA86VT83_9EUKA</name>
<dbReference type="EMBL" id="CAXDID020000022">
    <property type="protein sequence ID" value="CAL5988108.1"/>
    <property type="molecule type" value="Genomic_DNA"/>
</dbReference>
<accession>A0AA86VT83</accession>
<evidence type="ECO:0000313" key="2">
    <source>
        <dbReference type="EMBL" id="CAL5988108.1"/>
    </source>
</evidence>
<sequence length="169" mass="20534">MRCFSQIALFQSRNKHLCVQFHQIAYDCELKREFKQLIYFGYQYKYYIYIIEMEFTISIENYDYTNEKLKQHAKYKMYVQNVLQNPGQEHGYGTCYQSPSIDSRLEIEEIFLFIQSHSLVIYAQCQCLLLAQDVGNERSRSIWKYPSLERSIYIKHFIHHSKQEYIILF</sequence>
<gene>
    <name evidence="2" type="ORF">HINF_LOCUS10210</name>
    <name evidence="1" type="ORF">HINF_LOCUS64773</name>
</gene>
<reference evidence="2 3" key="2">
    <citation type="submission" date="2024-07" db="EMBL/GenBank/DDBJ databases">
        <authorList>
            <person name="Akdeniz Z."/>
        </authorList>
    </citation>
    <scope>NUCLEOTIDE SEQUENCE [LARGE SCALE GENOMIC DNA]</scope>
</reference>
<reference evidence="1" key="1">
    <citation type="submission" date="2023-06" db="EMBL/GenBank/DDBJ databases">
        <authorList>
            <person name="Kurt Z."/>
        </authorList>
    </citation>
    <scope>NUCLEOTIDE SEQUENCE</scope>
</reference>
<organism evidence="1">
    <name type="scientific">Hexamita inflata</name>
    <dbReference type="NCBI Taxonomy" id="28002"/>
    <lineage>
        <taxon>Eukaryota</taxon>
        <taxon>Metamonada</taxon>
        <taxon>Diplomonadida</taxon>
        <taxon>Hexamitidae</taxon>
        <taxon>Hexamitinae</taxon>
        <taxon>Hexamita</taxon>
    </lineage>
</organism>
<dbReference type="AlphaFoldDB" id="A0AA86VT83"/>
<evidence type="ECO:0000313" key="3">
    <source>
        <dbReference type="Proteomes" id="UP001642409"/>
    </source>
</evidence>
<proteinExistence type="predicted"/>
<dbReference type="EMBL" id="CATOUU010001177">
    <property type="protein sequence ID" value="CAI9977128.1"/>
    <property type="molecule type" value="Genomic_DNA"/>
</dbReference>
<comment type="caution">
    <text evidence="1">The sequence shown here is derived from an EMBL/GenBank/DDBJ whole genome shotgun (WGS) entry which is preliminary data.</text>
</comment>
<protein>
    <submittedName>
        <fullName evidence="2">Hypothetical_protein</fullName>
    </submittedName>
</protein>
<dbReference type="Proteomes" id="UP001642409">
    <property type="component" value="Unassembled WGS sequence"/>
</dbReference>